<name>U2PPC8_9ACTN</name>
<dbReference type="Proteomes" id="UP000017052">
    <property type="component" value="Unassembled WGS sequence"/>
</dbReference>
<protein>
    <submittedName>
        <fullName evidence="2">Flavoprotein</fullName>
    </submittedName>
</protein>
<sequence length="285" mass="30031">MTADDVSALVRRALAELVTPPPRRALVLFTGALVGFERVIGELDLLAASGVELEYVQTPSAERILDQRLIASVPMRPADRHLTGSHDTLVVATLTQNAAAKTAHGIADCLASNLLNDYLLAGRPVVAAASGCDPDDPDKRRWFPTIPEGLAAVMRENLETLRGFGVRTARAGALARTVLAAYERAERARTAPLTTALGMSRRELLDRLGAPAPATPVAVGGRAARAAAAPAPRTGAVSVQLRLISQRVVQRLPVGTVLRVPAGAQITAMAADVARTRSVTIIREA</sequence>
<evidence type="ECO:0000313" key="2">
    <source>
        <dbReference type="EMBL" id="ERK52390.1"/>
    </source>
</evidence>
<organism evidence="2 3">
    <name type="scientific">Propionibacterium acidifaciens F0233</name>
    <dbReference type="NCBI Taxonomy" id="553198"/>
    <lineage>
        <taxon>Bacteria</taxon>
        <taxon>Bacillati</taxon>
        <taxon>Actinomycetota</taxon>
        <taxon>Actinomycetes</taxon>
        <taxon>Propionibacteriales</taxon>
        <taxon>Propionibacteriaceae</taxon>
        <taxon>Propionibacterium</taxon>
    </lineage>
</organism>
<accession>U2PPC8</accession>
<feature type="domain" description="Flavoprotein" evidence="1">
    <location>
        <begin position="24"/>
        <end position="129"/>
    </location>
</feature>
<evidence type="ECO:0000313" key="3">
    <source>
        <dbReference type="Proteomes" id="UP000017052"/>
    </source>
</evidence>
<dbReference type="InterPro" id="IPR036551">
    <property type="entry name" value="Flavin_trans-like"/>
</dbReference>
<reference evidence="2" key="1">
    <citation type="submission" date="2013-08" db="EMBL/GenBank/DDBJ databases">
        <authorList>
            <person name="Durkin A.S."/>
            <person name="Haft D.R."/>
            <person name="McCorrison J."/>
            <person name="Torralba M."/>
            <person name="Gillis M."/>
            <person name="Haft D.H."/>
            <person name="Methe B."/>
            <person name="Sutton G."/>
            <person name="Nelson K.E."/>
        </authorList>
    </citation>
    <scope>NUCLEOTIDE SEQUENCE [LARGE SCALE GENOMIC DNA]</scope>
    <source>
        <strain evidence="2">F0233</strain>
    </source>
</reference>
<dbReference type="GeneID" id="95360906"/>
<keyword evidence="3" id="KW-1185">Reference proteome</keyword>
<comment type="caution">
    <text evidence="2">The sequence shown here is derived from an EMBL/GenBank/DDBJ whole genome shotgun (WGS) entry which is preliminary data.</text>
</comment>
<gene>
    <name evidence="2" type="ORF">HMPREF0682_0233</name>
</gene>
<dbReference type="Gene3D" id="3.40.50.1950">
    <property type="entry name" value="Flavin prenyltransferase-like"/>
    <property type="match status" value="1"/>
</dbReference>
<dbReference type="AlphaFoldDB" id="U2PPC8"/>
<dbReference type="GO" id="GO:0003824">
    <property type="term" value="F:catalytic activity"/>
    <property type="evidence" value="ECO:0007669"/>
    <property type="project" value="InterPro"/>
</dbReference>
<dbReference type="EMBL" id="ACVN02000259">
    <property type="protein sequence ID" value="ERK52390.1"/>
    <property type="molecule type" value="Genomic_DNA"/>
</dbReference>
<proteinExistence type="predicted"/>
<dbReference type="Pfam" id="PF02441">
    <property type="entry name" value="Flavoprotein"/>
    <property type="match status" value="1"/>
</dbReference>
<dbReference type="SUPFAM" id="SSF52507">
    <property type="entry name" value="Homo-oligomeric flavin-containing Cys decarboxylases, HFCD"/>
    <property type="match status" value="1"/>
</dbReference>
<dbReference type="RefSeq" id="WP_021798364.1">
    <property type="nucleotide sequence ID" value="NZ_ACVN02000259.1"/>
</dbReference>
<dbReference type="OrthoDB" id="3732621at2"/>
<evidence type="ECO:0000259" key="1">
    <source>
        <dbReference type="Pfam" id="PF02441"/>
    </source>
</evidence>
<dbReference type="InterPro" id="IPR003382">
    <property type="entry name" value="Flavoprotein"/>
</dbReference>